<dbReference type="SUPFAM" id="SSF52833">
    <property type="entry name" value="Thioredoxin-like"/>
    <property type="match status" value="1"/>
</dbReference>
<sequence>MYFSEAVRAAAFFFYELASRMKLKVYAYKNCDSCRKAKKYLDKKGLKYELIPVREQPPTRVELRTMLANYDGNIRKLFNTSGGDYRALNLKEKFANMTDGEAVKLLSENGNLVKRPFAIAGNRGLVGFNEVEWGKWIG</sequence>
<dbReference type="InterPro" id="IPR006504">
    <property type="entry name" value="Tscrpt_reg_Spx/MgsR"/>
</dbReference>
<reference evidence="1" key="1">
    <citation type="submission" date="2018-05" db="EMBL/GenBank/DDBJ databases">
        <authorList>
            <person name="Lanie J.A."/>
            <person name="Ng W.-L."/>
            <person name="Kazmierczak K.M."/>
            <person name="Andrzejewski T.M."/>
            <person name="Davidsen T.M."/>
            <person name="Wayne K.J."/>
            <person name="Tettelin H."/>
            <person name="Glass J.I."/>
            <person name="Rusch D."/>
            <person name="Podicherti R."/>
            <person name="Tsui H.-C.T."/>
            <person name="Winkler M.E."/>
        </authorList>
    </citation>
    <scope>NUCLEOTIDE SEQUENCE</scope>
</reference>
<protein>
    <recommendedName>
        <fullName evidence="2">Glutaredoxin domain-containing protein</fullName>
    </recommendedName>
</protein>
<dbReference type="AlphaFoldDB" id="A0A381X3P3"/>
<dbReference type="PROSITE" id="PS51353">
    <property type="entry name" value="ARSC"/>
    <property type="match status" value="1"/>
</dbReference>
<dbReference type="InterPro" id="IPR006660">
    <property type="entry name" value="Arsenate_reductase-like"/>
</dbReference>
<evidence type="ECO:0000313" key="1">
    <source>
        <dbReference type="EMBL" id="SVA58817.1"/>
    </source>
</evidence>
<name>A0A381X3P3_9ZZZZ</name>
<proteinExistence type="predicted"/>
<dbReference type="Pfam" id="PF03960">
    <property type="entry name" value="ArsC"/>
    <property type="match status" value="1"/>
</dbReference>
<organism evidence="1">
    <name type="scientific">marine metagenome</name>
    <dbReference type="NCBI Taxonomy" id="408172"/>
    <lineage>
        <taxon>unclassified sequences</taxon>
        <taxon>metagenomes</taxon>
        <taxon>ecological metagenomes</taxon>
    </lineage>
</organism>
<accession>A0A381X3P3</accession>
<evidence type="ECO:0008006" key="2">
    <source>
        <dbReference type="Google" id="ProtNLM"/>
    </source>
</evidence>
<gene>
    <name evidence="1" type="ORF">METZ01_LOCUS111671</name>
</gene>
<dbReference type="PANTHER" id="PTHR30041">
    <property type="entry name" value="ARSENATE REDUCTASE"/>
    <property type="match status" value="1"/>
</dbReference>
<dbReference type="NCBIfam" id="TIGR01617">
    <property type="entry name" value="arsC_related"/>
    <property type="match status" value="1"/>
</dbReference>
<dbReference type="EMBL" id="UINC01013647">
    <property type="protein sequence ID" value="SVA58817.1"/>
    <property type="molecule type" value="Genomic_DNA"/>
</dbReference>
<dbReference type="PROSITE" id="PS51354">
    <property type="entry name" value="GLUTAREDOXIN_2"/>
    <property type="match status" value="1"/>
</dbReference>
<dbReference type="Gene3D" id="3.40.30.10">
    <property type="entry name" value="Glutaredoxin"/>
    <property type="match status" value="1"/>
</dbReference>
<dbReference type="InterPro" id="IPR036249">
    <property type="entry name" value="Thioredoxin-like_sf"/>
</dbReference>
<dbReference type="PANTHER" id="PTHR30041:SF8">
    <property type="entry name" value="PROTEIN YFFB"/>
    <property type="match status" value="1"/>
</dbReference>